<proteinExistence type="predicted"/>
<reference evidence="1" key="1">
    <citation type="submission" date="2024-02" db="EMBL/GenBank/DDBJ databases">
        <title>Metagenome Assembled Genome of Zalaria obscura JY119.</title>
        <authorList>
            <person name="Vighnesh L."/>
            <person name="Jagadeeshwari U."/>
            <person name="Venkata Ramana C."/>
            <person name="Sasikala C."/>
        </authorList>
    </citation>
    <scope>NUCLEOTIDE SEQUENCE</scope>
    <source>
        <strain evidence="1">JY119</strain>
    </source>
</reference>
<dbReference type="Proteomes" id="UP001320706">
    <property type="component" value="Unassembled WGS sequence"/>
</dbReference>
<protein>
    <submittedName>
        <fullName evidence="1">Uncharacterized protein</fullName>
    </submittedName>
</protein>
<organism evidence="1 2">
    <name type="scientific">Zalaria obscura</name>
    <dbReference type="NCBI Taxonomy" id="2024903"/>
    <lineage>
        <taxon>Eukaryota</taxon>
        <taxon>Fungi</taxon>
        <taxon>Dikarya</taxon>
        <taxon>Ascomycota</taxon>
        <taxon>Pezizomycotina</taxon>
        <taxon>Dothideomycetes</taxon>
        <taxon>Dothideomycetidae</taxon>
        <taxon>Dothideales</taxon>
        <taxon>Zalariaceae</taxon>
        <taxon>Zalaria</taxon>
    </lineage>
</organism>
<dbReference type="EMBL" id="JAMKPW020000017">
    <property type="protein sequence ID" value="KAK8209175.1"/>
    <property type="molecule type" value="Genomic_DNA"/>
</dbReference>
<sequence>MGTRQERSKMRALDSRRFERNTMKKAQPVLLVSTLVSRNVVGRMISSNIVDDSSKSRAVRDIPFPRD</sequence>
<evidence type="ECO:0000313" key="1">
    <source>
        <dbReference type="EMBL" id="KAK8209175.1"/>
    </source>
</evidence>
<evidence type="ECO:0000313" key="2">
    <source>
        <dbReference type="Proteomes" id="UP001320706"/>
    </source>
</evidence>
<name>A0ACC3SGR2_9PEZI</name>
<gene>
    <name evidence="1" type="ORF">M8818_003870</name>
</gene>
<accession>A0ACC3SGR2</accession>
<keyword evidence="2" id="KW-1185">Reference proteome</keyword>
<comment type="caution">
    <text evidence="1">The sequence shown here is derived from an EMBL/GenBank/DDBJ whole genome shotgun (WGS) entry which is preliminary data.</text>
</comment>